<dbReference type="Gene3D" id="1.10.150.690">
    <property type="entry name" value="DUF2063"/>
    <property type="match status" value="1"/>
</dbReference>
<dbReference type="InterPro" id="IPR018640">
    <property type="entry name" value="DUF2063"/>
</dbReference>
<dbReference type="Pfam" id="PF09836">
    <property type="entry name" value="DUF2063"/>
    <property type="match status" value="1"/>
</dbReference>
<name>A0A1Y5SU59_9RHOB</name>
<dbReference type="RefSeq" id="WP_085878918.1">
    <property type="nucleotide sequence ID" value="NZ_FWFZ01000008.1"/>
</dbReference>
<dbReference type="Proteomes" id="UP000193900">
    <property type="component" value="Unassembled WGS sequence"/>
</dbReference>
<organism evidence="2 3">
    <name type="scientific">Roseisalinus antarcticus</name>
    <dbReference type="NCBI Taxonomy" id="254357"/>
    <lineage>
        <taxon>Bacteria</taxon>
        <taxon>Pseudomonadati</taxon>
        <taxon>Pseudomonadota</taxon>
        <taxon>Alphaproteobacteria</taxon>
        <taxon>Rhodobacterales</taxon>
        <taxon>Roseobacteraceae</taxon>
        <taxon>Roseisalinus</taxon>
    </lineage>
</organism>
<evidence type="ECO:0000313" key="3">
    <source>
        <dbReference type="Proteomes" id="UP000193900"/>
    </source>
</evidence>
<reference evidence="2 3" key="1">
    <citation type="submission" date="2017-03" db="EMBL/GenBank/DDBJ databases">
        <authorList>
            <person name="Afonso C.L."/>
            <person name="Miller P.J."/>
            <person name="Scott M.A."/>
            <person name="Spackman E."/>
            <person name="Goraichik I."/>
            <person name="Dimitrov K.M."/>
            <person name="Suarez D.L."/>
            <person name="Swayne D.E."/>
        </authorList>
    </citation>
    <scope>NUCLEOTIDE SEQUENCE [LARGE SCALE GENOMIC DNA]</scope>
    <source>
        <strain evidence="2 3">CECT 7023</strain>
    </source>
</reference>
<evidence type="ECO:0000313" key="2">
    <source>
        <dbReference type="EMBL" id="SLN48145.1"/>
    </source>
</evidence>
<dbReference type="AlphaFoldDB" id="A0A1Y5SU59"/>
<dbReference type="OrthoDB" id="4146344at2"/>
<dbReference type="EMBL" id="FWFZ01000008">
    <property type="protein sequence ID" value="SLN48145.1"/>
    <property type="molecule type" value="Genomic_DNA"/>
</dbReference>
<feature type="domain" description="Putative DNA-binding" evidence="1">
    <location>
        <begin position="3"/>
        <end position="93"/>
    </location>
</feature>
<proteinExistence type="predicted"/>
<accession>A0A1Y5SU59</accession>
<keyword evidence="3" id="KW-1185">Reference proteome</keyword>
<evidence type="ECO:0000259" key="1">
    <source>
        <dbReference type="Pfam" id="PF09836"/>
    </source>
</evidence>
<sequence length="241" mass="24826">MSQTAFAEALLRPDAPVPDGLVGPTGAAAGKRFNVYRNNVAVSLTEALEAGFPVVRKLVGPDFFKAMEGVFLRRHPPASPLMMHYGAEMPDFLAGFPPVAHLPYLADVARLELGLRTAYHAEDARPLAPDALAQVPAEALGAVRMGFAPAVRLVASTFPVHDIWLANTAAGAPPSGPGAQTALITRPKLDPCVDTLSPAAAGFVAALMAGASLGEAAETGADVGATLGLLLSRQAITDISS</sequence>
<dbReference type="InterPro" id="IPR044922">
    <property type="entry name" value="DUF2063_N_sf"/>
</dbReference>
<gene>
    <name evidence="2" type="ORF">ROA7023_02070</name>
</gene>
<protein>
    <recommendedName>
        <fullName evidence="1">Putative DNA-binding domain-containing protein</fullName>
    </recommendedName>
</protein>